<evidence type="ECO:0000313" key="2">
    <source>
        <dbReference type="EMBL" id="GIH34856.1"/>
    </source>
</evidence>
<proteinExistence type="predicted"/>
<name>A0ABQ4FJ56_9ACTN</name>
<comment type="caution">
    <text evidence="2">The sequence shown here is derived from an EMBL/GenBank/DDBJ whole genome shotgun (WGS) entry which is preliminary data.</text>
</comment>
<evidence type="ECO:0000313" key="3">
    <source>
        <dbReference type="Proteomes" id="UP000651728"/>
    </source>
</evidence>
<dbReference type="EMBL" id="BOOB01000039">
    <property type="protein sequence ID" value="GIH34856.1"/>
    <property type="molecule type" value="Genomic_DNA"/>
</dbReference>
<keyword evidence="3" id="KW-1185">Reference proteome</keyword>
<gene>
    <name evidence="2" type="ORF">Mam01_50200</name>
</gene>
<reference evidence="2 3" key="1">
    <citation type="submission" date="2021-01" db="EMBL/GenBank/DDBJ databases">
        <title>Whole genome shotgun sequence of Microbispora amethystogenes NBRC 101907.</title>
        <authorList>
            <person name="Komaki H."/>
            <person name="Tamura T."/>
        </authorList>
    </citation>
    <scope>NUCLEOTIDE SEQUENCE [LARGE SCALE GENOMIC DNA]</scope>
    <source>
        <strain evidence="2 3">NBRC 101907</strain>
    </source>
</reference>
<accession>A0ABQ4FJ56</accession>
<feature type="region of interest" description="Disordered" evidence="1">
    <location>
        <begin position="30"/>
        <end position="71"/>
    </location>
</feature>
<sequence>MKHEAQNVSPLRVLGPVSSVLATTKVSAEISQQAPAEEPSVRHSTPTRPAGCSFAQAANRETAMPRANHSR</sequence>
<protein>
    <submittedName>
        <fullName evidence="2">Uncharacterized protein</fullName>
    </submittedName>
</protein>
<dbReference type="Proteomes" id="UP000651728">
    <property type="component" value="Unassembled WGS sequence"/>
</dbReference>
<evidence type="ECO:0000256" key="1">
    <source>
        <dbReference type="SAM" id="MobiDB-lite"/>
    </source>
</evidence>
<organism evidence="2 3">
    <name type="scientific">Microbispora amethystogenes</name>
    <dbReference type="NCBI Taxonomy" id="1427754"/>
    <lineage>
        <taxon>Bacteria</taxon>
        <taxon>Bacillati</taxon>
        <taxon>Actinomycetota</taxon>
        <taxon>Actinomycetes</taxon>
        <taxon>Streptosporangiales</taxon>
        <taxon>Streptosporangiaceae</taxon>
        <taxon>Microbispora</taxon>
    </lineage>
</organism>